<dbReference type="AlphaFoldDB" id="A0A939KQF0"/>
<dbReference type="InterPro" id="IPR021505">
    <property type="entry name" value="Phage_B3_Orf6"/>
</dbReference>
<comment type="caution">
    <text evidence="1">The sequence shown here is derived from an EMBL/GenBank/DDBJ whole genome shotgun (WGS) entry which is preliminary data.</text>
</comment>
<name>A0A939KQF0_9PROT</name>
<dbReference type="RefSeq" id="WP_207845935.1">
    <property type="nucleotide sequence ID" value="NZ_JAFVMH010000003.1"/>
</dbReference>
<proteinExistence type="predicted"/>
<dbReference type="EMBL" id="JAFVMH010000003">
    <property type="protein sequence ID" value="MBO1325299.1"/>
    <property type="molecule type" value="Genomic_DNA"/>
</dbReference>
<evidence type="ECO:0000313" key="1">
    <source>
        <dbReference type="EMBL" id="MBO1325299.1"/>
    </source>
</evidence>
<dbReference type="Proteomes" id="UP000664073">
    <property type="component" value="Unassembled WGS sequence"/>
</dbReference>
<keyword evidence="2" id="KW-1185">Reference proteome</keyword>
<evidence type="ECO:0000313" key="2">
    <source>
        <dbReference type="Proteomes" id="UP000664073"/>
    </source>
</evidence>
<dbReference type="Pfam" id="PF11363">
    <property type="entry name" value="DUF3164"/>
    <property type="match status" value="1"/>
</dbReference>
<reference evidence="1" key="1">
    <citation type="submission" date="2021-03" db="EMBL/GenBank/DDBJ databases">
        <title>The complete genome sequence of Acetobacter sp. TBRC 12339.</title>
        <authorList>
            <person name="Charoenyingcharoen P."/>
            <person name="Yukphan P."/>
        </authorList>
    </citation>
    <scope>NUCLEOTIDE SEQUENCE</scope>
    <source>
        <strain evidence="1">TBRC 12339</strain>
    </source>
</reference>
<protein>
    <submittedName>
        <fullName evidence="1">DUF3164 family protein</fullName>
    </submittedName>
</protein>
<accession>A0A939KQF0</accession>
<gene>
    <name evidence="1" type="ORF">J2D77_09085</name>
</gene>
<sequence length="207" mass="22932">MTNEANPVPEGYMKDAKGRLVPIESVKPEHLLEDEVVRRLHESGRQLSEALSAFKREGFGEVSALQAILHEKHGATVGGEKGNVTLSTYDGCLRATVAMGDSISFGPELQVAKNLLDILFERWTEGANANLRVVVMDAFDVGKEGKLQASKILALRRLNVPDPEWKRAMDAIADSIRIDSTKSYLRLHTRNTPDQQWQMVPLDLAKA</sequence>
<organism evidence="1 2">
    <name type="scientific">Acetobacter garciniae</name>
    <dbReference type="NCBI Taxonomy" id="2817435"/>
    <lineage>
        <taxon>Bacteria</taxon>
        <taxon>Pseudomonadati</taxon>
        <taxon>Pseudomonadota</taxon>
        <taxon>Alphaproteobacteria</taxon>
        <taxon>Acetobacterales</taxon>
        <taxon>Acetobacteraceae</taxon>
        <taxon>Acetobacter</taxon>
    </lineage>
</organism>